<accession>A0A822X160</accession>
<dbReference type="Proteomes" id="UP000076063">
    <property type="component" value="Unassembled WGS sequence"/>
</dbReference>
<evidence type="ECO:0000313" key="2">
    <source>
        <dbReference type="EMBL" id="CZY10623.1"/>
    </source>
</evidence>
<gene>
    <name evidence="2" type="ORF">SAMEA2273372_04235</name>
</gene>
<evidence type="ECO:0000256" key="1">
    <source>
        <dbReference type="SAM" id="Phobius"/>
    </source>
</evidence>
<dbReference type="RefSeq" id="WP_063155619.1">
    <property type="nucleotide sequence ID" value="NZ_CP039452.1"/>
</dbReference>
<protein>
    <submittedName>
        <fullName evidence="2">Uncharacterized protein</fullName>
    </submittedName>
</protein>
<feature type="transmembrane region" description="Helical" evidence="1">
    <location>
        <begin position="48"/>
        <end position="74"/>
    </location>
</feature>
<dbReference type="AlphaFoldDB" id="A0A822X160"/>
<keyword evidence="1" id="KW-0812">Transmembrane</keyword>
<keyword evidence="1" id="KW-0472">Membrane</keyword>
<proteinExistence type="predicted"/>
<dbReference type="EMBL" id="FJZI01000015">
    <property type="protein sequence ID" value="CZY10623.1"/>
    <property type="molecule type" value="Genomic_DNA"/>
</dbReference>
<name>A0A822X160_9ENTR</name>
<evidence type="ECO:0000313" key="3">
    <source>
        <dbReference type="Proteomes" id="UP000076063"/>
    </source>
</evidence>
<organism evidence="2 3">
    <name type="scientific">Enterobacter bugandensis</name>
    <dbReference type="NCBI Taxonomy" id="881260"/>
    <lineage>
        <taxon>Bacteria</taxon>
        <taxon>Pseudomonadati</taxon>
        <taxon>Pseudomonadota</taxon>
        <taxon>Gammaproteobacteria</taxon>
        <taxon>Enterobacterales</taxon>
        <taxon>Enterobacteriaceae</taxon>
        <taxon>Enterobacter</taxon>
    </lineage>
</organism>
<reference evidence="2 3" key="1">
    <citation type="submission" date="2016-03" db="EMBL/GenBank/DDBJ databases">
        <authorList>
            <consortium name="Pathogen Informatics"/>
        </authorList>
    </citation>
    <scope>NUCLEOTIDE SEQUENCE [LARGE SCALE GENOMIC DNA]</scope>
    <source>
        <strain evidence="3">e1527</strain>
    </source>
</reference>
<sequence>MSKSVFKIDLSKSVIADLEKEVEAVIPQDQRTKASRMFVMDSHDGGSVLLGIIFEIINSKAACAAIAGVLIAWIQTRNGKKIIIKKDGVKIEASNLTQKQLEDMLEKGSKLVIDTEKETE</sequence>
<comment type="caution">
    <text evidence="2">The sequence shown here is derived from an EMBL/GenBank/DDBJ whole genome shotgun (WGS) entry which is preliminary data.</text>
</comment>
<keyword evidence="1" id="KW-1133">Transmembrane helix</keyword>